<dbReference type="Proteomes" id="UP000685013">
    <property type="component" value="Chromosome 11"/>
</dbReference>
<dbReference type="AlphaFoldDB" id="A0AAV6MWY5"/>
<proteinExistence type="predicted"/>
<sequence length="90" mass="10726">MDEVGDRICRLVESERLNNKEIGRLKDENNGLVLNVKEEREKWMKVYCEMDGFNGLFEEIGDLRKKMISMEKNERRALVETEDLKMKCKK</sequence>
<gene>
    <name evidence="1" type="ORF">SDJN03_17089</name>
</gene>
<organism evidence="1 2">
    <name type="scientific">Cucurbita argyrosperma subsp. sororia</name>
    <dbReference type="NCBI Taxonomy" id="37648"/>
    <lineage>
        <taxon>Eukaryota</taxon>
        <taxon>Viridiplantae</taxon>
        <taxon>Streptophyta</taxon>
        <taxon>Embryophyta</taxon>
        <taxon>Tracheophyta</taxon>
        <taxon>Spermatophyta</taxon>
        <taxon>Magnoliopsida</taxon>
        <taxon>eudicotyledons</taxon>
        <taxon>Gunneridae</taxon>
        <taxon>Pentapetalae</taxon>
        <taxon>rosids</taxon>
        <taxon>fabids</taxon>
        <taxon>Cucurbitales</taxon>
        <taxon>Cucurbitaceae</taxon>
        <taxon>Cucurbiteae</taxon>
        <taxon>Cucurbita</taxon>
    </lineage>
</organism>
<name>A0AAV6MWY5_9ROSI</name>
<reference evidence="1 2" key="1">
    <citation type="journal article" date="2021" name="Hortic Res">
        <title>The domestication of Cucurbita argyrosperma as revealed by the genome of its wild relative.</title>
        <authorList>
            <person name="Barrera-Redondo J."/>
            <person name="Sanchez-de la Vega G."/>
            <person name="Aguirre-Liguori J.A."/>
            <person name="Castellanos-Morales G."/>
            <person name="Gutierrez-Guerrero Y.T."/>
            <person name="Aguirre-Dugua X."/>
            <person name="Aguirre-Planter E."/>
            <person name="Tenaillon M.I."/>
            <person name="Lira-Saade R."/>
            <person name="Eguiarte L.E."/>
        </authorList>
    </citation>
    <scope>NUCLEOTIDE SEQUENCE [LARGE SCALE GENOMIC DNA]</scope>
    <source>
        <strain evidence="1">JBR-2021</strain>
    </source>
</reference>
<keyword evidence="2" id="KW-1185">Reference proteome</keyword>
<feature type="non-terminal residue" evidence="1">
    <location>
        <position position="1"/>
    </location>
</feature>
<dbReference type="EMBL" id="JAGKQH010000011">
    <property type="protein sequence ID" value="KAG6588524.1"/>
    <property type="molecule type" value="Genomic_DNA"/>
</dbReference>
<accession>A0AAV6MWY5</accession>
<comment type="caution">
    <text evidence="1">The sequence shown here is derived from an EMBL/GenBank/DDBJ whole genome shotgun (WGS) entry which is preliminary data.</text>
</comment>
<protein>
    <submittedName>
        <fullName evidence="1">Uncharacterized protein</fullName>
    </submittedName>
</protein>
<evidence type="ECO:0000313" key="2">
    <source>
        <dbReference type="Proteomes" id="UP000685013"/>
    </source>
</evidence>
<evidence type="ECO:0000313" key="1">
    <source>
        <dbReference type="EMBL" id="KAG6588524.1"/>
    </source>
</evidence>